<keyword evidence="2 4" id="KW-0808">Transferase</keyword>
<dbReference type="GO" id="GO:0016757">
    <property type="term" value="F:glycosyltransferase activity"/>
    <property type="evidence" value="ECO:0007669"/>
    <property type="project" value="UniProtKB-KW"/>
</dbReference>
<keyword evidence="1" id="KW-0328">Glycosyltransferase</keyword>
<keyword evidence="5" id="KW-1185">Reference proteome</keyword>
<evidence type="ECO:0000313" key="5">
    <source>
        <dbReference type="Proteomes" id="UP000051589"/>
    </source>
</evidence>
<dbReference type="Proteomes" id="UP000051589">
    <property type="component" value="Unassembled WGS sequence"/>
</dbReference>
<dbReference type="PANTHER" id="PTHR12526">
    <property type="entry name" value="GLYCOSYLTRANSFERASE"/>
    <property type="match status" value="1"/>
</dbReference>
<protein>
    <submittedName>
        <fullName evidence="4">Glycosyltransferase</fullName>
    </submittedName>
</protein>
<evidence type="ECO:0000256" key="2">
    <source>
        <dbReference type="ARBA" id="ARBA00022679"/>
    </source>
</evidence>
<evidence type="ECO:0000259" key="3">
    <source>
        <dbReference type="Pfam" id="PF00534"/>
    </source>
</evidence>
<dbReference type="InterPro" id="IPR001296">
    <property type="entry name" value="Glyco_trans_1"/>
</dbReference>
<dbReference type="Gene3D" id="3.40.50.2000">
    <property type="entry name" value="Glycogen Phosphorylase B"/>
    <property type="match status" value="3"/>
</dbReference>
<name>A0A0R2DRB6_9LACO</name>
<dbReference type="EMBL" id="AYZH01000004">
    <property type="protein sequence ID" value="KRN02874.1"/>
    <property type="molecule type" value="Genomic_DNA"/>
</dbReference>
<comment type="caution">
    <text evidence="4">The sequence shown here is derived from an EMBL/GenBank/DDBJ whole genome shotgun (WGS) entry which is preliminary data.</text>
</comment>
<dbReference type="STRING" id="1423803.FD13_GL001596"/>
<dbReference type="Pfam" id="PF00534">
    <property type="entry name" value="Glycos_transf_1"/>
    <property type="match status" value="1"/>
</dbReference>
<evidence type="ECO:0000256" key="1">
    <source>
        <dbReference type="ARBA" id="ARBA00022676"/>
    </source>
</evidence>
<proteinExistence type="predicted"/>
<dbReference type="AlphaFoldDB" id="A0A0R2DRB6"/>
<sequence length="500" mass="58862">MNYFIDENLGSKLTGIEKAQINRLHLFEKGGLPARGVIMHYNTQLHLYADSFGVHGRYFSMYDFFQGTKDDEAVVNRGWIDYWENKCHFRVQYLPKTTDVRIHDGETFRMYAHFMDKDYQILDYINYFDKRHVKTMREIYDTRGFCSQIVYLTEKQKVASKVYLNRQGERVMEDLYDSSPDLESKWTQTIVRNFRGRDYIFDSQMELRTFFFNQLYEDGDLYISDRNLKLAEPLDKTDDRVKICGVIHSTHAQKQSDVMNSPIKTHYRFMIEHPDHFSKIICSTDYQRRDLVNRFPDLKDKFVAIPVGFTTPVKIDPSKRLTNRVMCVARFSPEKQIMQQAEVIKRLVPEFPDVELHLFGYGKGEKALRDFVKENHLEKNIIFRGFLTDLSEEYQKGTVSLLTSIEEGFSLATLEAENYGVPVISYDIRYGPREIIDDNVNGFLIKPNDQDALYERLRRVLRSPKLQQTLSAESIKLAKRFSEEAILQRWENVVNDVLAN</sequence>
<reference evidence="4 5" key="1">
    <citation type="journal article" date="2015" name="Genome Announc.">
        <title>Expanding the biotechnology potential of lactobacilli through comparative genomics of 213 strains and associated genera.</title>
        <authorList>
            <person name="Sun Z."/>
            <person name="Harris H.M."/>
            <person name="McCann A."/>
            <person name="Guo C."/>
            <person name="Argimon S."/>
            <person name="Zhang W."/>
            <person name="Yang X."/>
            <person name="Jeffery I.B."/>
            <person name="Cooney J.C."/>
            <person name="Kagawa T.F."/>
            <person name="Liu W."/>
            <person name="Song Y."/>
            <person name="Salvetti E."/>
            <person name="Wrobel A."/>
            <person name="Rasinkangas P."/>
            <person name="Parkhill J."/>
            <person name="Rea M.C."/>
            <person name="O'Sullivan O."/>
            <person name="Ritari J."/>
            <person name="Douillard F.P."/>
            <person name="Paul Ross R."/>
            <person name="Yang R."/>
            <person name="Briner A.E."/>
            <person name="Felis G.E."/>
            <person name="de Vos W.M."/>
            <person name="Barrangou R."/>
            <person name="Klaenhammer T.R."/>
            <person name="Caufield P.W."/>
            <person name="Cui Y."/>
            <person name="Zhang H."/>
            <person name="O'Toole P.W."/>
        </authorList>
    </citation>
    <scope>NUCLEOTIDE SEQUENCE [LARGE SCALE GENOMIC DNA]</scope>
    <source>
        <strain evidence="4 5">DSM 21775</strain>
    </source>
</reference>
<organism evidence="4 5">
    <name type="scientific">Levilactobacillus senmaizukei DSM 21775 = NBRC 103853</name>
    <dbReference type="NCBI Taxonomy" id="1423803"/>
    <lineage>
        <taxon>Bacteria</taxon>
        <taxon>Bacillati</taxon>
        <taxon>Bacillota</taxon>
        <taxon>Bacilli</taxon>
        <taxon>Lactobacillales</taxon>
        <taxon>Lactobacillaceae</taxon>
        <taxon>Levilactobacillus</taxon>
    </lineage>
</organism>
<dbReference type="SUPFAM" id="SSF53756">
    <property type="entry name" value="UDP-Glycosyltransferase/glycogen phosphorylase"/>
    <property type="match status" value="1"/>
</dbReference>
<gene>
    <name evidence="4" type="ORF">FD13_GL001596</name>
</gene>
<dbReference type="PANTHER" id="PTHR12526:SF629">
    <property type="entry name" value="TEICHURONIC ACID BIOSYNTHESIS GLYCOSYLTRANSFERASE TUAH-RELATED"/>
    <property type="match status" value="1"/>
</dbReference>
<dbReference type="RefSeq" id="WP_061775860.1">
    <property type="nucleotide sequence ID" value="NZ_AYZH01000004.1"/>
</dbReference>
<evidence type="ECO:0000313" key="4">
    <source>
        <dbReference type="EMBL" id="KRN02874.1"/>
    </source>
</evidence>
<feature type="domain" description="Glycosyl transferase family 1" evidence="3">
    <location>
        <begin position="323"/>
        <end position="474"/>
    </location>
</feature>
<accession>A0A0R2DRB6</accession>
<dbReference type="PATRIC" id="fig|1423803.3.peg.1641"/>
<dbReference type="OrthoDB" id="9765175at2"/>